<keyword evidence="3 9" id="KW-0808">Transferase</keyword>
<dbReference type="Gene3D" id="3.20.20.70">
    <property type="entry name" value="Aldolase class I"/>
    <property type="match status" value="1"/>
</dbReference>
<evidence type="ECO:0000256" key="5">
    <source>
        <dbReference type="ARBA" id="ARBA00022723"/>
    </source>
</evidence>
<dbReference type="GO" id="GO:0051539">
    <property type="term" value="F:4 iron, 4 sulfur cluster binding"/>
    <property type="evidence" value="ECO:0007669"/>
    <property type="project" value="UniProtKB-UniRule"/>
</dbReference>
<evidence type="ECO:0000256" key="2">
    <source>
        <dbReference type="ARBA" id="ARBA00022490"/>
    </source>
</evidence>
<evidence type="ECO:0000256" key="8">
    <source>
        <dbReference type="ARBA" id="ARBA00047326"/>
    </source>
</evidence>
<keyword evidence="4 9" id="KW-0949">S-adenosyl-L-methionine</keyword>
<comment type="catalytic activity">
    <reaction evidence="8 9">
        <text>[[Fe-S] cluster scaffold protein carrying a second [4Fe-4S](2+) cluster] + N(6)-octanoyl-L-lysyl-[protein] + 2 oxidized [2Fe-2S]-[ferredoxin] + 2 S-adenosyl-L-methionine + 4 H(+) = [[Fe-S] cluster scaffold protein] + N(6)-[(R)-dihydrolipoyl]-L-lysyl-[protein] + 4 Fe(3+) + 2 hydrogen sulfide + 2 5'-deoxyadenosine + 2 L-methionine + 2 reduced [2Fe-2S]-[ferredoxin]</text>
        <dbReference type="Rhea" id="RHEA:16585"/>
        <dbReference type="Rhea" id="RHEA-COMP:9928"/>
        <dbReference type="Rhea" id="RHEA-COMP:10000"/>
        <dbReference type="Rhea" id="RHEA-COMP:10001"/>
        <dbReference type="Rhea" id="RHEA-COMP:10475"/>
        <dbReference type="Rhea" id="RHEA-COMP:14568"/>
        <dbReference type="Rhea" id="RHEA-COMP:14569"/>
        <dbReference type="ChEBI" id="CHEBI:15378"/>
        <dbReference type="ChEBI" id="CHEBI:17319"/>
        <dbReference type="ChEBI" id="CHEBI:29034"/>
        <dbReference type="ChEBI" id="CHEBI:29919"/>
        <dbReference type="ChEBI" id="CHEBI:33722"/>
        <dbReference type="ChEBI" id="CHEBI:33737"/>
        <dbReference type="ChEBI" id="CHEBI:33738"/>
        <dbReference type="ChEBI" id="CHEBI:57844"/>
        <dbReference type="ChEBI" id="CHEBI:59789"/>
        <dbReference type="ChEBI" id="CHEBI:78809"/>
        <dbReference type="ChEBI" id="CHEBI:83100"/>
        <dbReference type="EC" id="2.8.1.8"/>
    </reaction>
</comment>
<dbReference type="InterPro" id="IPR006638">
    <property type="entry name" value="Elp3/MiaA/NifB-like_rSAM"/>
</dbReference>
<evidence type="ECO:0000256" key="1">
    <source>
        <dbReference type="ARBA" id="ARBA00022485"/>
    </source>
</evidence>
<feature type="binding site" evidence="9">
    <location>
        <position position="86"/>
    </location>
    <ligand>
        <name>[4Fe-4S] cluster</name>
        <dbReference type="ChEBI" id="CHEBI:49883"/>
        <label>2</label>
        <note>4Fe-4S-S-AdoMet</note>
    </ligand>
</feature>
<dbReference type="PIRSF" id="PIRSF005963">
    <property type="entry name" value="Lipoyl_synth"/>
    <property type="match status" value="1"/>
</dbReference>
<comment type="pathway">
    <text evidence="9">Protein modification; protein lipoylation via endogenous pathway; protein N(6)-(lipoyl)lysine from octanoyl-[acyl-carrier-protein]: step 2/2.</text>
</comment>
<dbReference type="GO" id="GO:0005737">
    <property type="term" value="C:cytoplasm"/>
    <property type="evidence" value="ECO:0007669"/>
    <property type="project" value="UniProtKB-SubCell"/>
</dbReference>
<dbReference type="SFLD" id="SFLDS00029">
    <property type="entry name" value="Radical_SAM"/>
    <property type="match status" value="1"/>
</dbReference>
<evidence type="ECO:0000256" key="4">
    <source>
        <dbReference type="ARBA" id="ARBA00022691"/>
    </source>
</evidence>
<proteinExistence type="inferred from homology"/>
<keyword evidence="5 9" id="KW-0479">Metal-binding</keyword>
<feature type="binding site" evidence="9">
    <location>
        <position position="295"/>
    </location>
    <ligand>
        <name>[4Fe-4S] cluster</name>
        <dbReference type="ChEBI" id="CHEBI:49883"/>
        <label>1</label>
    </ligand>
</feature>
<dbReference type="AlphaFoldDB" id="A0A6N7UT71"/>
<dbReference type="SUPFAM" id="SSF102114">
    <property type="entry name" value="Radical SAM enzymes"/>
    <property type="match status" value="1"/>
</dbReference>
<dbReference type="EMBL" id="VULY01000018">
    <property type="protein sequence ID" value="MSR94288.1"/>
    <property type="molecule type" value="Genomic_DNA"/>
</dbReference>
<dbReference type="PANTHER" id="PTHR10949:SF0">
    <property type="entry name" value="LIPOYL SYNTHASE, MITOCHONDRIAL"/>
    <property type="match status" value="1"/>
</dbReference>
<dbReference type="EC" id="2.8.1.8" evidence="9"/>
<dbReference type="SMART" id="SM00729">
    <property type="entry name" value="Elp3"/>
    <property type="match status" value="1"/>
</dbReference>
<dbReference type="SFLD" id="SFLDG01058">
    <property type="entry name" value="lipoyl_synthase_like"/>
    <property type="match status" value="1"/>
</dbReference>
<dbReference type="PROSITE" id="PS51918">
    <property type="entry name" value="RADICAL_SAM"/>
    <property type="match status" value="1"/>
</dbReference>
<evidence type="ECO:0000256" key="7">
    <source>
        <dbReference type="ARBA" id="ARBA00023014"/>
    </source>
</evidence>
<feature type="binding site" evidence="9">
    <location>
        <position position="56"/>
    </location>
    <ligand>
        <name>[4Fe-4S] cluster</name>
        <dbReference type="ChEBI" id="CHEBI:49883"/>
        <label>1</label>
    </ligand>
</feature>
<comment type="cofactor">
    <cofactor evidence="9">
        <name>[4Fe-4S] cluster</name>
        <dbReference type="ChEBI" id="CHEBI:49883"/>
    </cofactor>
    <text evidence="9">Binds 2 [4Fe-4S] clusters per subunit. One cluster is coordinated with 3 cysteines and an exchangeable S-adenosyl-L-methionine.</text>
</comment>
<dbReference type="RefSeq" id="WP_154477841.1">
    <property type="nucleotide sequence ID" value="NZ_VULY01000018.1"/>
</dbReference>
<feature type="binding site" evidence="9">
    <location>
        <position position="61"/>
    </location>
    <ligand>
        <name>[4Fe-4S] cluster</name>
        <dbReference type="ChEBI" id="CHEBI:49883"/>
        <label>1</label>
    </ligand>
</feature>
<gene>
    <name evidence="9 11" type="primary">lipA</name>
    <name evidence="11" type="ORF">FYJ34_08470</name>
</gene>
<evidence type="ECO:0000256" key="9">
    <source>
        <dbReference type="HAMAP-Rule" id="MF_00206"/>
    </source>
</evidence>
<keyword evidence="7 9" id="KW-0411">Iron-sulfur</keyword>
<dbReference type="SFLD" id="SFLDF00271">
    <property type="entry name" value="lipoyl_synthase"/>
    <property type="match status" value="1"/>
</dbReference>
<dbReference type="PANTHER" id="PTHR10949">
    <property type="entry name" value="LIPOYL SYNTHASE"/>
    <property type="match status" value="1"/>
</dbReference>
<dbReference type="HAMAP" id="MF_00206">
    <property type="entry name" value="Lipoyl_synth"/>
    <property type="match status" value="1"/>
</dbReference>
<feature type="binding site" evidence="9">
    <location>
        <position position="67"/>
    </location>
    <ligand>
        <name>[4Fe-4S] cluster</name>
        <dbReference type="ChEBI" id="CHEBI:49883"/>
        <label>1</label>
    </ligand>
</feature>
<feature type="binding site" evidence="9">
    <location>
        <position position="82"/>
    </location>
    <ligand>
        <name>[4Fe-4S] cluster</name>
        <dbReference type="ChEBI" id="CHEBI:49883"/>
        <label>2</label>
        <note>4Fe-4S-S-AdoMet</note>
    </ligand>
</feature>
<dbReference type="InterPro" id="IPR058240">
    <property type="entry name" value="rSAM_sf"/>
</dbReference>
<evidence type="ECO:0000256" key="3">
    <source>
        <dbReference type="ARBA" id="ARBA00022679"/>
    </source>
</evidence>
<dbReference type="GO" id="GO:0046872">
    <property type="term" value="F:metal ion binding"/>
    <property type="evidence" value="ECO:0007669"/>
    <property type="project" value="UniProtKB-KW"/>
</dbReference>
<comment type="function">
    <text evidence="9">Catalyzes the radical-mediated insertion of two sulfur atoms into the C-6 and C-8 positions of the octanoyl moiety bound to the lipoyl domains of lipoate-dependent enzymes, thereby converting the octanoylated domains into lipoylated derivatives.</text>
</comment>
<organism evidence="11 12">
    <name type="scientific">Suipraeoptans intestinalis</name>
    <dbReference type="NCBI Taxonomy" id="2606628"/>
    <lineage>
        <taxon>Bacteria</taxon>
        <taxon>Bacillati</taxon>
        <taxon>Bacillota</taxon>
        <taxon>Clostridia</taxon>
        <taxon>Lachnospirales</taxon>
        <taxon>Lachnospiraceae</taxon>
        <taxon>Suipraeoptans</taxon>
    </lineage>
</organism>
<sequence>MLYLLKTICSQIRRTIMERKPEWLRAMFLHQSSHAARISASKVRHLMNDLHLNTVCKEANCPNLGECYAKQTATFMILGSQCTRNCGFCNVTCGKPDAVDPQEPDHVANAVKELGLKHVVITSVTRDDLPHGGAEHFARTTEAVRRENPKVTIELLIPDLKGDKESLDLVLASSPDILNHNMETVARLYPAVRPQARYERSLEVLRYCKEKGRGLLTKTGIMVGLGEEIPEVEKLMDDVLAVGCDILTIGQYLRPSMKHLPVVEYVYPDRFEHYRRVGLDKGFAFVASSPLVRSSYQAEDAFSACKQKKEAGSL</sequence>
<dbReference type="NCBIfam" id="NF004019">
    <property type="entry name" value="PRK05481.1"/>
    <property type="match status" value="1"/>
</dbReference>
<dbReference type="InterPro" id="IPR007197">
    <property type="entry name" value="rSAM"/>
</dbReference>
<dbReference type="NCBIfam" id="TIGR00510">
    <property type="entry name" value="lipA"/>
    <property type="match status" value="1"/>
</dbReference>
<evidence type="ECO:0000259" key="10">
    <source>
        <dbReference type="PROSITE" id="PS51918"/>
    </source>
</evidence>
<evidence type="ECO:0000256" key="6">
    <source>
        <dbReference type="ARBA" id="ARBA00023004"/>
    </source>
</evidence>
<keyword evidence="1 9" id="KW-0004">4Fe-4S</keyword>
<keyword evidence="12" id="KW-1185">Reference proteome</keyword>
<dbReference type="GO" id="GO:0009249">
    <property type="term" value="P:protein lipoylation"/>
    <property type="evidence" value="ECO:0007669"/>
    <property type="project" value="UniProtKB-UniRule"/>
</dbReference>
<dbReference type="InterPro" id="IPR013785">
    <property type="entry name" value="Aldolase_TIM"/>
</dbReference>
<dbReference type="FunFam" id="3.20.20.70:FF:000040">
    <property type="entry name" value="Lipoyl synthase"/>
    <property type="match status" value="1"/>
</dbReference>
<reference evidence="11 12" key="1">
    <citation type="submission" date="2019-08" db="EMBL/GenBank/DDBJ databases">
        <title>In-depth cultivation of the pig gut microbiome towards novel bacterial diversity and tailored functional studies.</title>
        <authorList>
            <person name="Wylensek D."/>
            <person name="Hitch T.C.A."/>
            <person name="Clavel T."/>
        </authorList>
    </citation>
    <scope>NUCLEOTIDE SEQUENCE [LARGE SCALE GENOMIC DNA]</scope>
    <source>
        <strain evidence="11 12">68-1-5</strain>
    </source>
</reference>
<accession>A0A6N7UT71</accession>
<name>A0A6N7UT71_9FIRM</name>
<dbReference type="InterPro" id="IPR003698">
    <property type="entry name" value="Lipoyl_synth"/>
</dbReference>
<dbReference type="UniPathway" id="UPA00538">
    <property type="reaction ID" value="UER00593"/>
</dbReference>
<dbReference type="Pfam" id="PF04055">
    <property type="entry name" value="Radical_SAM"/>
    <property type="match status" value="1"/>
</dbReference>
<dbReference type="NCBIfam" id="NF009544">
    <property type="entry name" value="PRK12928.1"/>
    <property type="match status" value="1"/>
</dbReference>
<evidence type="ECO:0000313" key="11">
    <source>
        <dbReference type="EMBL" id="MSR94288.1"/>
    </source>
</evidence>
<evidence type="ECO:0000313" key="12">
    <source>
        <dbReference type="Proteomes" id="UP000434409"/>
    </source>
</evidence>
<feature type="domain" description="Radical SAM core" evidence="10">
    <location>
        <begin position="68"/>
        <end position="284"/>
    </location>
</feature>
<keyword evidence="6 9" id="KW-0408">Iron</keyword>
<dbReference type="GO" id="GO:0016992">
    <property type="term" value="F:lipoate synthase activity"/>
    <property type="evidence" value="ECO:0007669"/>
    <property type="project" value="UniProtKB-UniRule"/>
</dbReference>
<dbReference type="CDD" id="cd01335">
    <property type="entry name" value="Radical_SAM"/>
    <property type="match status" value="1"/>
</dbReference>
<comment type="caution">
    <text evidence="11">The sequence shown here is derived from an EMBL/GenBank/DDBJ whole genome shotgun (WGS) entry which is preliminary data.</text>
</comment>
<protein>
    <recommendedName>
        <fullName evidence="9">Lipoyl synthase</fullName>
        <ecNumber evidence="9">2.8.1.8</ecNumber>
    </recommendedName>
    <alternativeName>
        <fullName evidence="9">Lip-syn</fullName>
        <shortName evidence="9">LS</shortName>
    </alternativeName>
    <alternativeName>
        <fullName evidence="9">Lipoate synthase</fullName>
    </alternativeName>
    <alternativeName>
        <fullName evidence="9">Lipoic acid synthase</fullName>
    </alternativeName>
    <alternativeName>
        <fullName evidence="9">Sulfur insertion protein LipA</fullName>
    </alternativeName>
</protein>
<feature type="binding site" evidence="9">
    <location>
        <position position="89"/>
    </location>
    <ligand>
        <name>[4Fe-4S] cluster</name>
        <dbReference type="ChEBI" id="CHEBI:49883"/>
        <label>2</label>
        <note>4Fe-4S-S-AdoMet</note>
    </ligand>
</feature>
<comment type="subcellular location">
    <subcellularLocation>
        <location evidence="9">Cytoplasm</location>
    </subcellularLocation>
</comment>
<dbReference type="Proteomes" id="UP000434409">
    <property type="component" value="Unassembled WGS sequence"/>
</dbReference>
<keyword evidence="2 9" id="KW-0963">Cytoplasm</keyword>
<comment type="similarity">
    <text evidence="9">Belongs to the radical SAM superfamily. Lipoyl synthase family.</text>
</comment>